<dbReference type="Proteomes" id="UP000257317">
    <property type="component" value="Unassembled WGS sequence"/>
</dbReference>
<dbReference type="OrthoDB" id="9811402at2"/>
<sequence length="119" mass="13843">MVNIYDDVNKLAEDLKQTPEYQALQKAVNEVKNNPESLKLYQRMDALQRKIMAAQQTGQPMTDEMKKEYEEVNKAVTNSDLLKKMITEEQKLYKIINDIQQSITKSVGDLYKELAEDKK</sequence>
<evidence type="ECO:0000256" key="1">
    <source>
        <dbReference type="HAMAP-Rule" id="MF_01526"/>
    </source>
</evidence>
<dbReference type="RefSeq" id="WP_117117884.1">
    <property type="nucleotide sequence ID" value="NZ_BFBY01000002.1"/>
</dbReference>
<accession>A0A2Z6T889</accession>
<reference evidence="3" key="1">
    <citation type="submission" date="2018-03" db="EMBL/GenBank/DDBJ databases">
        <title>New taxa in the Lactobacillus gasseri group.</title>
        <authorList>
            <person name="Tanizawa Y."/>
            <person name="Tohno M."/>
            <person name="Endo A."/>
            <person name="Arita M."/>
        </authorList>
    </citation>
    <scope>NUCLEOTIDE SEQUENCE [LARGE SCALE GENOMIC DNA]</scope>
    <source>
        <strain evidence="3">DSM 24759</strain>
    </source>
</reference>
<gene>
    <name evidence="2" type="ORF">LrDSM24759_04520</name>
</gene>
<proteinExistence type="inferred from homology"/>
<evidence type="ECO:0000313" key="2">
    <source>
        <dbReference type="EMBL" id="GBG04538.1"/>
    </source>
</evidence>
<dbReference type="InterPro" id="IPR010368">
    <property type="entry name" value="Com_YlbF"/>
</dbReference>
<comment type="similarity">
    <text evidence="1">Belongs to the UPF0342 family.</text>
</comment>
<dbReference type="EMBL" id="BFBY01000002">
    <property type="protein sequence ID" value="GBG04538.1"/>
    <property type="molecule type" value="Genomic_DNA"/>
</dbReference>
<dbReference type="AlphaFoldDB" id="A0A2Z6T889"/>
<comment type="caution">
    <text evidence="2">The sequence shown here is derived from an EMBL/GenBank/DDBJ whole genome shotgun (WGS) entry which is preliminary data.</text>
</comment>
<dbReference type="Gene3D" id="1.20.1500.10">
    <property type="entry name" value="YheA/YmcA-like"/>
    <property type="match status" value="1"/>
</dbReference>
<keyword evidence="3" id="KW-1185">Reference proteome</keyword>
<name>A0A2Z6T889_9LACO</name>
<protein>
    <recommendedName>
        <fullName evidence="1">UPF0342 protein LrDSM24759_04520</fullName>
    </recommendedName>
</protein>
<dbReference type="InterPro" id="IPR023378">
    <property type="entry name" value="YheA/YmcA-like_dom_sf"/>
</dbReference>
<organism evidence="2 3">
    <name type="scientific">Lactobacillus rodentium</name>
    <dbReference type="NCBI Taxonomy" id="947835"/>
    <lineage>
        <taxon>Bacteria</taxon>
        <taxon>Bacillati</taxon>
        <taxon>Bacillota</taxon>
        <taxon>Bacilli</taxon>
        <taxon>Lactobacillales</taxon>
        <taxon>Lactobacillaceae</taxon>
        <taxon>Lactobacillus</taxon>
    </lineage>
</organism>
<dbReference type="SUPFAM" id="SSF158622">
    <property type="entry name" value="YheA/YmcA-like"/>
    <property type="match status" value="1"/>
</dbReference>
<evidence type="ECO:0000313" key="3">
    <source>
        <dbReference type="Proteomes" id="UP000257317"/>
    </source>
</evidence>
<dbReference type="HAMAP" id="MF_01526">
    <property type="entry name" value="UPF0342"/>
    <property type="match status" value="1"/>
</dbReference>
<dbReference type="Pfam" id="PF06133">
    <property type="entry name" value="Com_YlbF"/>
    <property type="match status" value="1"/>
</dbReference>